<keyword evidence="8" id="KW-1015">Disulfide bond</keyword>
<dbReference type="GO" id="GO:0005044">
    <property type="term" value="F:scavenger receptor activity"/>
    <property type="evidence" value="ECO:0007669"/>
    <property type="project" value="TreeGrafter"/>
</dbReference>
<evidence type="ECO:0000256" key="8">
    <source>
        <dbReference type="ARBA" id="ARBA00023157"/>
    </source>
</evidence>
<name>A0A7R9J3C8_TIMCA</name>
<dbReference type="InterPro" id="IPR002159">
    <property type="entry name" value="CD36_fam"/>
</dbReference>
<evidence type="ECO:0000256" key="14">
    <source>
        <dbReference type="SAM" id="Phobius"/>
    </source>
</evidence>
<evidence type="ECO:0000256" key="1">
    <source>
        <dbReference type="ARBA" id="ARBA00004189"/>
    </source>
</evidence>
<dbReference type="PANTHER" id="PTHR11923">
    <property type="entry name" value="SCAVENGER RECEPTOR CLASS B TYPE-1 SR-B1"/>
    <property type="match status" value="1"/>
</dbReference>
<dbReference type="PRINTS" id="PR01609">
    <property type="entry name" value="CD36FAMILY"/>
</dbReference>
<comment type="subcellular location">
    <subcellularLocation>
        <location evidence="2">Cell membrane</location>
        <topology evidence="2">Multi-pass membrane protein</topology>
    </subcellularLocation>
    <subcellularLocation>
        <location evidence="1">Membrane</location>
        <location evidence="1">Caveola</location>
        <topology evidence="1">Multi-pass membrane protein</topology>
    </subcellularLocation>
</comment>
<dbReference type="PANTHER" id="PTHR11923:SF110">
    <property type="entry name" value="SCAVENGER RECEPTOR CLASS B MEMBER 1"/>
    <property type="match status" value="1"/>
</dbReference>
<evidence type="ECO:0000256" key="7">
    <source>
        <dbReference type="ARBA" id="ARBA00023136"/>
    </source>
</evidence>
<proteinExistence type="inferred from homology"/>
<feature type="compositionally biased region" description="Basic and acidic residues" evidence="13">
    <location>
        <begin position="397"/>
        <end position="414"/>
    </location>
</feature>
<feature type="region of interest" description="Disordered" evidence="13">
    <location>
        <begin position="394"/>
        <end position="414"/>
    </location>
</feature>
<evidence type="ECO:0000256" key="12">
    <source>
        <dbReference type="ARBA" id="ARBA00042244"/>
    </source>
</evidence>
<evidence type="ECO:0000256" key="4">
    <source>
        <dbReference type="ARBA" id="ARBA00022475"/>
    </source>
</evidence>
<evidence type="ECO:0000256" key="3">
    <source>
        <dbReference type="ARBA" id="ARBA00010532"/>
    </source>
</evidence>
<evidence type="ECO:0000256" key="2">
    <source>
        <dbReference type="ARBA" id="ARBA00004651"/>
    </source>
</evidence>
<keyword evidence="10" id="KW-0325">Glycoprotein</keyword>
<dbReference type="GO" id="GO:0005737">
    <property type="term" value="C:cytoplasm"/>
    <property type="evidence" value="ECO:0007669"/>
    <property type="project" value="TreeGrafter"/>
</dbReference>
<evidence type="ECO:0000256" key="6">
    <source>
        <dbReference type="ARBA" id="ARBA00022989"/>
    </source>
</evidence>
<evidence type="ECO:0000256" key="13">
    <source>
        <dbReference type="SAM" id="MobiDB-lite"/>
    </source>
</evidence>
<evidence type="ECO:0000256" key="9">
    <source>
        <dbReference type="ARBA" id="ARBA00023170"/>
    </source>
</evidence>
<organism evidence="15">
    <name type="scientific">Timema californicum</name>
    <name type="common">California timema</name>
    <name type="synonym">Walking stick</name>
    <dbReference type="NCBI Taxonomy" id="61474"/>
    <lineage>
        <taxon>Eukaryota</taxon>
        <taxon>Metazoa</taxon>
        <taxon>Ecdysozoa</taxon>
        <taxon>Arthropoda</taxon>
        <taxon>Hexapoda</taxon>
        <taxon>Insecta</taxon>
        <taxon>Pterygota</taxon>
        <taxon>Neoptera</taxon>
        <taxon>Polyneoptera</taxon>
        <taxon>Phasmatodea</taxon>
        <taxon>Timematodea</taxon>
        <taxon>Timematoidea</taxon>
        <taxon>Timematidae</taxon>
        <taxon>Timema</taxon>
    </lineage>
</organism>
<keyword evidence="7 14" id="KW-0472">Membrane</keyword>
<evidence type="ECO:0000256" key="11">
    <source>
        <dbReference type="ARBA" id="ARBA00040821"/>
    </source>
</evidence>
<sequence>MGLNSLSGVGFLFGVLADFSRNSKRISSESRRQVWLDAVKPSVHTSPKLKTTPTALHRVDSNISLTSTSTMSSLATNEIQDSQFCTSYNNFRETTLLEEFDAASVDSATSALSTGALQEGSEWEDLRGSGGNAHTKLRLFNNRNFMPEGFEKEVDTAGGVKGYRFSPPTNVFGEVSKNPENDCFCPAGPPCAPNGLFNVSLCQYDSPVLISFPHFYLADPKLRDAVEGISPPEKEKHQLYIDVQPQMGIALRARARVQINLAVSQVVDIKQVATFPDIIFPIMWFEDGIDGLPSQVTDLLDLATNAPPIARAALSYGLFALGGILLILALLPGKGLTLVSYEKLATATGCNCVLQQPAVLYQTRPCSVIHNVNNNIIEETYRIHLLTRLAWNNGSSPRDEHSLSRPNRTLREPEAWQSERLLSWPGMRNGESPC</sequence>
<evidence type="ECO:0000256" key="5">
    <source>
        <dbReference type="ARBA" id="ARBA00022692"/>
    </source>
</evidence>
<keyword evidence="5 14" id="KW-0812">Transmembrane</keyword>
<keyword evidence="9" id="KW-0675">Receptor</keyword>
<dbReference type="EMBL" id="OE180739">
    <property type="protein sequence ID" value="CAD7571878.1"/>
    <property type="molecule type" value="Genomic_DNA"/>
</dbReference>
<accession>A0A7R9J3C8</accession>
<evidence type="ECO:0000313" key="15">
    <source>
        <dbReference type="EMBL" id="CAD7571878.1"/>
    </source>
</evidence>
<reference evidence="15" key="1">
    <citation type="submission" date="2020-11" db="EMBL/GenBank/DDBJ databases">
        <authorList>
            <person name="Tran Van P."/>
        </authorList>
    </citation>
    <scope>NUCLEOTIDE SEQUENCE</scope>
</reference>
<comment type="similarity">
    <text evidence="3">Belongs to the CD36 family.</text>
</comment>
<keyword evidence="4" id="KW-1003">Cell membrane</keyword>
<evidence type="ECO:0000256" key="10">
    <source>
        <dbReference type="ARBA" id="ARBA00023180"/>
    </source>
</evidence>
<dbReference type="Pfam" id="PF01130">
    <property type="entry name" value="CD36"/>
    <property type="match status" value="1"/>
</dbReference>
<gene>
    <name evidence="15" type="ORF">TCMB3V08_LOCUS4540</name>
</gene>
<dbReference type="GO" id="GO:0005901">
    <property type="term" value="C:caveola"/>
    <property type="evidence" value="ECO:0007669"/>
    <property type="project" value="UniProtKB-SubCell"/>
</dbReference>
<protein>
    <recommendedName>
        <fullName evidence="11">Scavenger receptor class B member 1</fullName>
    </recommendedName>
    <alternativeName>
        <fullName evidence="12">SR-BI</fullName>
    </alternativeName>
</protein>
<dbReference type="AlphaFoldDB" id="A0A7R9J3C8"/>
<feature type="transmembrane region" description="Helical" evidence="14">
    <location>
        <begin position="313"/>
        <end position="331"/>
    </location>
</feature>
<keyword evidence="6 14" id="KW-1133">Transmembrane helix</keyword>